<feature type="domain" description="Reelin" evidence="14">
    <location>
        <begin position="32"/>
        <end position="207"/>
    </location>
</feature>
<dbReference type="InterPro" id="IPR051418">
    <property type="entry name" value="Spondin/Thrombospondin_T1"/>
</dbReference>
<evidence type="ECO:0000256" key="7">
    <source>
        <dbReference type="ARBA" id="ARBA00022737"/>
    </source>
</evidence>
<evidence type="ECO:0000256" key="3">
    <source>
        <dbReference type="ARBA" id="ARBA00022525"/>
    </source>
</evidence>
<dbReference type="CDD" id="cd00109">
    <property type="entry name" value="Kunitz-type"/>
    <property type="match status" value="1"/>
</dbReference>
<evidence type="ECO:0000256" key="9">
    <source>
        <dbReference type="ARBA" id="ARBA00023157"/>
    </source>
</evidence>
<keyword evidence="10" id="KW-0325">Glycoprotein</keyword>
<feature type="domain" description="BPTI/Kunitz inhibitor" evidence="13">
    <location>
        <begin position="641"/>
        <end position="691"/>
    </location>
</feature>
<dbReference type="GeneID" id="106474907"/>
<keyword evidence="9" id="KW-1015">Disulfide bond</keyword>
<dbReference type="SMART" id="SM00131">
    <property type="entry name" value="KU"/>
    <property type="match status" value="1"/>
</dbReference>
<dbReference type="InterPro" id="IPR038678">
    <property type="entry name" value="Spondin_N_sf"/>
</dbReference>
<dbReference type="Pfam" id="PF00014">
    <property type="entry name" value="Kunitz_BPTI"/>
    <property type="match status" value="1"/>
</dbReference>
<dbReference type="Gene3D" id="4.10.410.10">
    <property type="entry name" value="Pancreatic trypsin inhibitor Kunitz domain"/>
    <property type="match status" value="1"/>
</dbReference>
<dbReference type="Gene3D" id="2.60.40.4060">
    <property type="entry name" value="Reeler domain"/>
    <property type="match status" value="1"/>
</dbReference>
<evidence type="ECO:0000256" key="10">
    <source>
        <dbReference type="ARBA" id="ARBA00023180"/>
    </source>
</evidence>
<comment type="subcellular location">
    <subcellularLocation>
        <location evidence="1">Secreted</location>
        <location evidence="1">Extracellular space</location>
        <location evidence="1">Extracellular matrix</location>
    </subcellularLocation>
</comment>
<dbReference type="InterPro" id="IPR042307">
    <property type="entry name" value="Reeler_sf"/>
</dbReference>
<keyword evidence="5" id="KW-0479">Metal-binding</keyword>
<dbReference type="InterPro" id="IPR036383">
    <property type="entry name" value="TSP1_rpt_sf"/>
</dbReference>
<dbReference type="InterPro" id="IPR044004">
    <property type="entry name" value="TSP1_spondin_dom"/>
</dbReference>
<dbReference type="InterPro" id="IPR009465">
    <property type="entry name" value="Spondin_N"/>
</dbReference>
<keyword evidence="8" id="KW-0130">Cell adhesion</keyword>
<evidence type="ECO:0000256" key="1">
    <source>
        <dbReference type="ARBA" id="ARBA00004498"/>
    </source>
</evidence>
<keyword evidence="3" id="KW-0964">Secreted</keyword>
<dbReference type="Pfam" id="PF00090">
    <property type="entry name" value="TSP_1"/>
    <property type="match status" value="3"/>
</dbReference>
<reference evidence="17" key="1">
    <citation type="submission" date="2025-08" db="UniProtKB">
        <authorList>
            <consortium name="RefSeq"/>
        </authorList>
    </citation>
    <scope>IDENTIFICATION</scope>
    <source>
        <tissue evidence="17">Muscle</tissue>
    </source>
</reference>
<dbReference type="Pfam" id="PF19028">
    <property type="entry name" value="TSP1_spondin"/>
    <property type="match status" value="1"/>
</dbReference>
<keyword evidence="7" id="KW-0677">Repeat</keyword>
<dbReference type="SUPFAM" id="SSF82895">
    <property type="entry name" value="TSP-1 type 1 repeat"/>
    <property type="match status" value="4"/>
</dbReference>
<feature type="signal peptide" evidence="12">
    <location>
        <begin position="1"/>
        <end position="18"/>
    </location>
</feature>
<evidence type="ECO:0000256" key="2">
    <source>
        <dbReference type="ARBA" id="ARBA00019594"/>
    </source>
</evidence>
<dbReference type="Pfam" id="PF02014">
    <property type="entry name" value="Reeler"/>
    <property type="match status" value="1"/>
</dbReference>
<dbReference type="InterPro" id="IPR002223">
    <property type="entry name" value="Kunitz_BPTI"/>
</dbReference>
<feature type="domain" description="Spondin" evidence="15">
    <location>
        <begin position="208"/>
        <end position="398"/>
    </location>
</feature>
<dbReference type="NCBIfam" id="NF038123">
    <property type="entry name" value="NF038123_dom"/>
    <property type="match status" value="1"/>
</dbReference>
<evidence type="ECO:0000256" key="5">
    <source>
        <dbReference type="ARBA" id="ARBA00022723"/>
    </source>
</evidence>
<organism evidence="16 17">
    <name type="scientific">Limulus polyphemus</name>
    <name type="common">Atlantic horseshoe crab</name>
    <dbReference type="NCBI Taxonomy" id="6850"/>
    <lineage>
        <taxon>Eukaryota</taxon>
        <taxon>Metazoa</taxon>
        <taxon>Ecdysozoa</taxon>
        <taxon>Arthropoda</taxon>
        <taxon>Chelicerata</taxon>
        <taxon>Merostomata</taxon>
        <taxon>Xiphosura</taxon>
        <taxon>Limulidae</taxon>
        <taxon>Limulus</taxon>
    </lineage>
</organism>
<dbReference type="PANTHER" id="PTHR11311">
    <property type="entry name" value="SPONDIN"/>
    <property type="match status" value="1"/>
</dbReference>
<evidence type="ECO:0000259" key="14">
    <source>
        <dbReference type="PROSITE" id="PS51019"/>
    </source>
</evidence>
<dbReference type="InterPro" id="IPR002861">
    <property type="entry name" value="Reeler_dom"/>
</dbReference>
<sequence length="809" mass="92339">MTHFWLALAAITINIVQSVGTQRIRLQNIQLEYQPSVPLSEHYQRKCNREPSGYNKPKTPGDNGFQIKVSGEPQKYVPGEVYTISLQGYRRQYSIQKFTGFMLVVEPKEVVSIFNFGNKASGNVGFFQLYGDGLSKFSDDCPHTIVQTSNIPKSEIQVMWTAPPSLSGCVVFKATITEDKDAWYMDDGGLTKDLCEDEQERKDEQPDIIEDCCACDEAKYEVSFEGLWSRHTHPKDFPSNELLPQFSDIIGSSHTADFRMWEYGGYASRGLCQLAELGTTKKLESELKTESDKIRTIVKARGLWHPNLNGKTFAVFRVDKKHHLMSLLSKLSPSPDWIVGVSALELCMKNCSWITNKVMNLYPWDAGIHDGQSYLSEISPTIPQDKIKRITSHDPSSSQSPFFDPTGFPMKPVARLIITRQRLYEKSCEETEIFTDDPEKMDRYDSPEEADYLEVEDCEVTEWTDFSSCSATCGRGIQMRSRNFVNEQNARKMKCLTELTEKKHCDMKCEGNVSCKTSDWTDWTTCSVTCGIGSRSRRRYYLNHDARKVCQEELLEQRSCVESQSCEMNPKCSVIQWSEWSPCTTSCGKGIKFRTRLYLNPSESDTCNQDLMQKTTCGEDKPPCFSQLSNAKAIPIIPEVCILPKDVGPCRGLFKRWYFDTTKQACIQFVYGGCRGNKNNFRRYNDCKKICENVLKDSLHFLTPSLRYYLYKTGNTVTHLKNRVLCVPLSTLTALSTRTYDSSNKLIVDCEVSEWSEFSSCSATCGKARKERRRRIEIYPQNGGKRCPNKLVQRRKCRNNPKCGKNITP</sequence>
<dbReference type="SMART" id="SM00209">
    <property type="entry name" value="TSP1"/>
    <property type="match status" value="4"/>
</dbReference>
<feature type="chain" id="PRO_5045393291" description="Spondin-1" evidence="12">
    <location>
        <begin position="19"/>
        <end position="809"/>
    </location>
</feature>
<protein>
    <recommendedName>
        <fullName evidence="2">Spondin-1</fullName>
    </recommendedName>
    <alternativeName>
        <fullName evidence="11">F-spondin</fullName>
    </alternativeName>
</protein>
<dbReference type="PROSITE" id="PS50279">
    <property type="entry name" value="BPTI_KUNITZ_2"/>
    <property type="match status" value="1"/>
</dbReference>
<evidence type="ECO:0000259" key="15">
    <source>
        <dbReference type="PROSITE" id="PS51020"/>
    </source>
</evidence>
<keyword evidence="16" id="KW-1185">Reference proteome</keyword>
<evidence type="ECO:0000256" key="12">
    <source>
        <dbReference type="SAM" id="SignalP"/>
    </source>
</evidence>
<dbReference type="Pfam" id="PF06468">
    <property type="entry name" value="Spond_N"/>
    <property type="match status" value="1"/>
</dbReference>
<keyword evidence="6 12" id="KW-0732">Signal</keyword>
<proteinExistence type="predicted"/>
<gene>
    <name evidence="17" type="primary">LOC106474907</name>
</gene>
<dbReference type="PROSITE" id="PS51020">
    <property type="entry name" value="SPONDIN"/>
    <property type="match status" value="1"/>
</dbReference>
<dbReference type="PROSITE" id="PS51019">
    <property type="entry name" value="REELIN"/>
    <property type="match status" value="1"/>
</dbReference>
<dbReference type="PROSITE" id="PS50092">
    <property type="entry name" value="TSP1"/>
    <property type="match status" value="4"/>
</dbReference>
<dbReference type="Gene3D" id="2.20.100.10">
    <property type="entry name" value="Thrombospondin type-1 (TSP1) repeat"/>
    <property type="match status" value="4"/>
</dbReference>
<evidence type="ECO:0000256" key="4">
    <source>
        <dbReference type="ARBA" id="ARBA00022530"/>
    </source>
</evidence>
<evidence type="ECO:0000313" key="16">
    <source>
        <dbReference type="Proteomes" id="UP000694941"/>
    </source>
</evidence>
<dbReference type="SUPFAM" id="SSF57362">
    <property type="entry name" value="BPTI-like"/>
    <property type="match status" value="1"/>
</dbReference>
<dbReference type="RefSeq" id="XP_022235877.1">
    <property type="nucleotide sequence ID" value="XM_022380169.1"/>
</dbReference>
<dbReference type="InterPro" id="IPR000884">
    <property type="entry name" value="TSP1_rpt"/>
</dbReference>
<dbReference type="CDD" id="cd08544">
    <property type="entry name" value="Reeler"/>
    <property type="match status" value="1"/>
</dbReference>
<evidence type="ECO:0000256" key="11">
    <source>
        <dbReference type="ARBA" id="ARBA00030964"/>
    </source>
</evidence>
<dbReference type="PANTHER" id="PTHR11311:SF16">
    <property type="entry name" value="SPONDIN-1"/>
    <property type="match status" value="1"/>
</dbReference>
<dbReference type="InterPro" id="IPR020901">
    <property type="entry name" value="Prtase_inh_Kunz-CS"/>
</dbReference>
<evidence type="ECO:0000259" key="13">
    <source>
        <dbReference type="PROSITE" id="PS50279"/>
    </source>
</evidence>
<dbReference type="PRINTS" id="PR00759">
    <property type="entry name" value="BASICPTASE"/>
</dbReference>
<accession>A0ABM1RWX2</accession>
<dbReference type="Proteomes" id="UP000694941">
    <property type="component" value="Unplaced"/>
</dbReference>
<dbReference type="PROSITE" id="PS00280">
    <property type="entry name" value="BPTI_KUNITZ_1"/>
    <property type="match status" value="1"/>
</dbReference>
<dbReference type="InterPro" id="IPR036880">
    <property type="entry name" value="Kunitz_BPTI_sf"/>
</dbReference>
<evidence type="ECO:0000256" key="8">
    <source>
        <dbReference type="ARBA" id="ARBA00022889"/>
    </source>
</evidence>
<name>A0ABM1RWX2_LIMPO</name>
<evidence type="ECO:0000256" key="6">
    <source>
        <dbReference type="ARBA" id="ARBA00022729"/>
    </source>
</evidence>
<dbReference type="Gene3D" id="2.60.40.2130">
    <property type="entry name" value="F-spondin domain"/>
    <property type="match status" value="1"/>
</dbReference>
<evidence type="ECO:0000313" key="17">
    <source>
        <dbReference type="RefSeq" id="XP_022235877.1"/>
    </source>
</evidence>
<keyword evidence="4" id="KW-0272">Extracellular matrix</keyword>